<name>A0A3P7GHX3_WUCBA</name>
<protein>
    <submittedName>
        <fullName evidence="1">Uncharacterized protein</fullName>
    </submittedName>
</protein>
<proteinExistence type="predicted"/>
<keyword evidence="2" id="KW-1185">Reference proteome</keyword>
<reference evidence="1 2" key="1">
    <citation type="submission" date="2018-11" db="EMBL/GenBank/DDBJ databases">
        <authorList>
            <consortium name="Pathogen Informatics"/>
        </authorList>
    </citation>
    <scope>NUCLEOTIDE SEQUENCE [LARGE SCALE GENOMIC DNA]</scope>
</reference>
<accession>A0A3P7GHX3</accession>
<organism evidence="1 2">
    <name type="scientific">Wuchereria bancrofti</name>
    <dbReference type="NCBI Taxonomy" id="6293"/>
    <lineage>
        <taxon>Eukaryota</taxon>
        <taxon>Metazoa</taxon>
        <taxon>Ecdysozoa</taxon>
        <taxon>Nematoda</taxon>
        <taxon>Chromadorea</taxon>
        <taxon>Rhabditida</taxon>
        <taxon>Spirurina</taxon>
        <taxon>Spiruromorpha</taxon>
        <taxon>Filarioidea</taxon>
        <taxon>Onchocercidae</taxon>
        <taxon>Wuchereria</taxon>
    </lineage>
</organism>
<dbReference type="Proteomes" id="UP000270924">
    <property type="component" value="Unassembled WGS sequence"/>
</dbReference>
<dbReference type="InParanoid" id="A0A3P7GHX3"/>
<dbReference type="AlphaFoldDB" id="A0A3P7GHX3"/>
<evidence type="ECO:0000313" key="2">
    <source>
        <dbReference type="Proteomes" id="UP000270924"/>
    </source>
</evidence>
<evidence type="ECO:0000313" key="1">
    <source>
        <dbReference type="EMBL" id="VDM21275.1"/>
    </source>
</evidence>
<dbReference type="EMBL" id="UYWW01012481">
    <property type="protein sequence ID" value="VDM21275.1"/>
    <property type="molecule type" value="Genomic_DNA"/>
</dbReference>
<sequence length="167" mass="18851">MSNQSSSPFYDRLASHGKGAGYTTDSADLKPRYTFQELAIMNKNSIVSKLVNFRTDHSGRIISLYLLLQNKHAILSSICVLALQAEPSEKRKNKFYMDFHHLIQNPVFENFLGITLFSIAGKIVVSIPYHANPAVHISRKCHFLKAKCNKSRLAKAHRVSEGFIKES</sequence>
<gene>
    <name evidence="1" type="ORF">WBA_LOCUS11831</name>
</gene>